<dbReference type="InterPro" id="IPR041633">
    <property type="entry name" value="Polbeta"/>
</dbReference>
<evidence type="ECO:0000259" key="1">
    <source>
        <dbReference type="Pfam" id="PF18765"/>
    </source>
</evidence>
<dbReference type="Gene3D" id="3.30.460.10">
    <property type="entry name" value="Beta Polymerase, domain 2"/>
    <property type="match status" value="1"/>
</dbReference>
<keyword evidence="3" id="KW-1185">Reference proteome</keyword>
<dbReference type="PANTHER" id="PTHR43852:SF3">
    <property type="entry name" value="NUCLEOTIDYLTRANSFERASE"/>
    <property type="match status" value="1"/>
</dbReference>
<comment type="caution">
    <text evidence="2">The sequence shown here is derived from an EMBL/GenBank/DDBJ whole genome shotgun (WGS) entry which is preliminary data.</text>
</comment>
<dbReference type="EMBL" id="BMBA01000008">
    <property type="protein sequence ID" value="GFZ33950.1"/>
    <property type="molecule type" value="Genomic_DNA"/>
</dbReference>
<gene>
    <name evidence="2" type="ORF">CSC2_44760</name>
</gene>
<dbReference type="NCBIfam" id="NF047752">
    <property type="entry name" value="MntA_antitoxin"/>
    <property type="match status" value="1"/>
</dbReference>
<dbReference type="PANTHER" id="PTHR43852">
    <property type="entry name" value="NUCLEOTIDYLTRANSFERASE"/>
    <property type="match status" value="1"/>
</dbReference>
<proteinExistence type="predicted"/>
<dbReference type="InterPro" id="IPR052930">
    <property type="entry name" value="TA_antitoxin_MntA"/>
</dbReference>
<evidence type="ECO:0000313" key="3">
    <source>
        <dbReference type="Proteomes" id="UP000663802"/>
    </source>
</evidence>
<dbReference type="SUPFAM" id="SSF81301">
    <property type="entry name" value="Nucleotidyltransferase"/>
    <property type="match status" value="1"/>
</dbReference>
<accession>A0ABQ1EGR6</accession>
<dbReference type="InterPro" id="IPR043519">
    <property type="entry name" value="NT_sf"/>
</dbReference>
<reference evidence="2 3" key="1">
    <citation type="journal article" date="2021" name="Int. J. Syst. Evol. Microbiol.">
        <title>Clostridium zeae sp. nov., isolated from corn silage.</title>
        <authorList>
            <person name="Kobayashi H."/>
            <person name="Tanizawa Y."/>
            <person name="Yagura M."/>
            <person name="Sakamoto M."/>
            <person name="Ohkuma M."/>
            <person name="Tohno M."/>
        </authorList>
    </citation>
    <scope>NUCLEOTIDE SEQUENCE [LARGE SCALE GENOMIC DNA]</scope>
    <source>
        <strain evidence="2 3">CSC2</strain>
    </source>
</reference>
<evidence type="ECO:0000313" key="2">
    <source>
        <dbReference type="EMBL" id="GFZ33950.1"/>
    </source>
</evidence>
<sequence length="138" mass="16360">MKDIEDAIAIFILEIEKFCNIKFAYLFGSYARKENNEESDVDIALMLENNLESLEAVFLRGRIIDIGKKIFSREVDIVLLNIDSPVLKYEIIKEGLVIKDNEERISFESLAMREYFDYKYFIKYYDDLMLQDIKNMEV</sequence>
<organism evidence="2 3">
    <name type="scientific">Clostridium zeae</name>
    <dbReference type="NCBI Taxonomy" id="2759022"/>
    <lineage>
        <taxon>Bacteria</taxon>
        <taxon>Bacillati</taxon>
        <taxon>Bacillota</taxon>
        <taxon>Clostridia</taxon>
        <taxon>Eubacteriales</taxon>
        <taxon>Clostridiaceae</taxon>
        <taxon>Clostridium</taxon>
    </lineage>
</organism>
<feature type="domain" description="Polymerase beta nucleotidyltransferase" evidence="1">
    <location>
        <begin position="16"/>
        <end position="103"/>
    </location>
</feature>
<protein>
    <submittedName>
        <fullName evidence="2">Nucleotidyltransferase</fullName>
    </submittedName>
</protein>
<dbReference type="RefSeq" id="WP_206872461.1">
    <property type="nucleotide sequence ID" value="NZ_BMBA01000008.1"/>
</dbReference>
<dbReference type="Proteomes" id="UP000663802">
    <property type="component" value="Unassembled WGS sequence"/>
</dbReference>
<dbReference type="CDD" id="cd05403">
    <property type="entry name" value="NT_KNTase_like"/>
    <property type="match status" value="1"/>
</dbReference>
<dbReference type="Pfam" id="PF18765">
    <property type="entry name" value="Polbeta"/>
    <property type="match status" value="1"/>
</dbReference>
<name>A0ABQ1EGR6_9CLOT</name>